<accession>A0A8B8T3J7</accession>
<feature type="region of interest" description="Disordered" evidence="1">
    <location>
        <begin position="56"/>
        <end position="94"/>
    </location>
</feature>
<gene>
    <name evidence="3" type="primary">LOC116663836</name>
</gene>
<protein>
    <submittedName>
        <fullName evidence="3">Proline-rich receptor-like protein kinase PERK2</fullName>
    </submittedName>
</protein>
<keyword evidence="2" id="KW-1185">Reference proteome</keyword>
<dbReference type="Proteomes" id="UP000694856">
    <property type="component" value="Chromosome 5"/>
</dbReference>
<evidence type="ECO:0000256" key="1">
    <source>
        <dbReference type="SAM" id="MobiDB-lite"/>
    </source>
</evidence>
<dbReference type="RefSeq" id="XP_032336583.1">
    <property type="nucleotide sequence ID" value="XM_032480692.1"/>
</dbReference>
<dbReference type="GeneID" id="116663836"/>
<feature type="compositionally biased region" description="Low complexity" evidence="1">
    <location>
        <begin position="58"/>
        <end position="73"/>
    </location>
</feature>
<feature type="region of interest" description="Disordered" evidence="1">
    <location>
        <begin position="1"/>
        <end position="29"/>
    </location>
</feature>
<feature type="compositionally biased region" description="Polar residues" evidence="1">
    <location>
        <begin position="246"/>
        <end position="261"/>
    </location>
</feature>
<reference evidence="3" key="1">
    <citation type="submission" date="2025-08" db="UniProtKB">
        <authorList>
            <consortium name="RefSeq"/>
        </authorList>
    </citation>
    <scope>IDENTIFICATION</scope>
    <source>
        <tissue evidence="3">Ear skin</tissue>
    </source>
</reference>
<feature type="region of interest" description="Disordered" evidence="1">
    <location>
        <begin position="239"/>
        <end position="302"/>
    </location>
</feature>
<dbReference type="KEGG" id="cfr:116663836"/>
<evidence type="ECO:0000313" key="2">
    <source>
        <dbReference type="Proteomes" id="UP000694856"/>
    </source>
</evidence>
<sequence>MSPSTPRSVPCVETPHHPPTSGGSLPSLRPAALNLLAPVTPPGPICVRSGHPQPVPSPLSCSVSPPSCPLPAARRPRRPSSLRPSMRSLPCSRPLHCPPEGPSLLTSVPSRLACKHRHPSETLICTKGDPQPPHTMVPGQAPPYLGSSPRWGHQPWSEAPLEPMSSWASGGWDPGPWAQVPQHTHHSSRLCSLRASCPGPGSEQDPGQGVGPGAGRGCAGLLTTPCAAGLTIQLQTTHLEERPGLRNQSPTVGARTGTWTIRSPPHACSQAPEPPSSLPRGTAGATEGLLPQPAHQPEALGGVGVGAGPPALSLMTPCLRAKPTWPCVLGTQSLGLCGEGWP</sequence>
<organism evidence="2 3">
    <name type="scientific">Camelus ferus</name>
    <name type="common">Wild bactrian camel</name>
    <name type="synonym">Camelus bactrianus ferus</name>
    <dbReference type="NCBI Taxonomy" id="419612"/>
    <lineage>
        <taxon>Eukaryota</taxon>
        <taxon>Metazoa</taxon>
        <taxon>Chordata</taxon>
        <taxon>Craniata</taxon>
        <taxon>Vertebrata</taxon>
        <taxon>Euteleostomi</taxon>
        <taxon>Mammalia</taxon>
        <taxon>Eutheria</taxon>
        <taxon>Laurasiatheria</taxon>
        <taxon>Artiodactyla</taxon>
        <taxon>Tylopoda</taxon>
        <taxon>Camelidae</taxon>
        <taxon>Camelus</taxon>
    </lineage>
</organism>
<evidence type="ECO:0000313" key="3">
    <source>
        <dbReference type="RefSeq" id="XP_032336583.1"/>
    </source>
</evidence>
<proteinExistence type="predicted"/>
<feature type="compositionally biased region" description="Low complexity" evidence="1">
    <location>
        <begin position="81"/>
        <end position="94"/>
    </location>
</feature>
<name>A0A8B8T3J7_CAMFR</name>
<dbReference type="AlphaFoldDB" id="A0A8B8T3J7"/>